<dbReference type="AlphaFoldDB" id="A0A2S7IQJ0"/>
<evidence type="ECO:0000313" key="2">
    <source>
        <dbReference type="EMBL" id="PQA59971.1"/>
    </source>
</evidence>
<dbReference type="EMBL" id="PTRA01000001">
    <property type="protein sequence ID" value="PQA59971.1"/>
    <property type="molecule type" value="Genomic_DNA"/>
</dbReference>
<feature type="transmembrane region" description="Helical" evidence="1">
    <location>
        <begin position="12"/>
        <end position="35"/>
    </location>
</feature>
<accession>A0A2S7IQJ0</accession>
<keyword evidence="1" id="KW-0472">Membrane</keyword>
<protein>
    <submittedName>
        <fullName evidence="2">Uncharacterized protein</fullName>
    </submittedName>
</protein>
<dbReference type="Proteomes" id="UP000239590">
    <property type="component" value="Unassembled WGS sequence"/>
</dbReference>
<sequence length="127" mass="14316">MNVTTQSSWRSLYRLTVARFFLGLFTVMLVNGVVFRHGHRLADGRIISHAHPFRSKTKGPIQPNSHTSLELLLLDAVSNPVLDLPSVESIDFQTWEIELSPVFTLFYQGITPIGEFLYYSLRGPPAA</sequence>
<reference evidence="3" key="1">
    <citation type="submission" date="2018-02" db="EMBL/GenBank/DDBJ databases">
        <title>Genome sequencing of Solimonas sp. HR-BB.</title>
        <authorList>
            <person name="Lee Y."/>
            <person name="Jeon C.O."/>
        </authorList>
    </citation>
    <scope>NUCLEOTIDE SEQUENCE [LARGE SCALE GENOMIC DNA]</scope>
    <source>
        <strain evidence="3">HR-U</strain>
    </source>
</reference>
<proteinExistence type="predicted"/>
<gene>
    <name evidence="2" type="ORF">C5O19_10205</name>
</gene>
<name>A0A2S7IQJ0_9BACT</name>
<evidence type="ECO:0000256" key="1">
    <source>
        <dbReference type="SAM" id="Phobius"/>
    </source>
</evidence>
<keyword evidence="3" id="KW-1185">Reference proteome</keyword>
<organism evidence="2 3">
    <name type="scientific">Siphonobacter curvatus</name>
    <dbReference type="NCBI Taxonomy" id="2094562"/>
    <lineage>
        <taxon>Bacteria</taxon>
        <taxon>Pseudomonadati</taxon>
        <taxon>Bacteroidota</taxon>
        <taxon>Cytophagia</taxon>
        <taxon>Cytophagales</taxon>
        <taxon>Cytophagaceae</taxon>
        <taxon>Siphonobacter</taxon>
    </lineage>
</organism>
<evidence type="ECO:0000313" key="3">
    <source>
        <dbReference type="Proteomes" id="UP000239590"/>
    </source>
</evidence>
<keyword evidence="1" id="KW-0812">Transmembrane</keyword>
<dbReference type="OrthoDB" id="1121875at2"/>
<keyword evidence="1" id="KW-1133">Transmembrane helix</keyword>
<dbReference type="RefSeq" id="WP_104711856.1">
    <property type="nucleotide sequence ID" value="NZ_PTRA01000001.1"/>
</dbReference>
<comment type="caution">
    <text evidence="2">The sequence shown here is derived from an EMBL/GenBank/DDBJ whole genome shotgun (WGS) entry which is preliminary data.</text>
</comment>